<dbReference type="SUPFAM" id="SSF46894">
    <property type="entry name" value="C-terminal effector domain of the bipartite response regulators"/>
    <property type="match status" value="1"/>
</dbReference>
<dbReference type="FunFam" id="1.10.10.10:FF:000005">
    <property type="entry name" value="Two-component system response regulator"/>
    <property type="match status" value="1"/>
</dbReference>
<dbReference type="SUPFAM" id="SSF52172">
    <property type="entry name" value="CheY-like"/>
    <property type="match status" value="1"/>
</dbReference>
<dbReference type="GO" id="GO:0006355">
    <property type="term" value="P:regulation of DNA-templated transcription"/>
    <property type="evidence" value="ECO:0007669"/>
    <property type="project" value="InterPro"/>
</dbReference>
<dbReference type="InterPro" id="IPR001867">
    <property type="entry name" value="OmpR/PhoB-type_DNA-bd"/>
</dbReference>
<dbReference type="PANTHER" id="PTHR48111:SF22">
    <property type="entry name" value="REGULATOR OF RPOS"/>
    <property type="match status" value="1"/>
</dbReference>
<dbReference type="GO" id="GO:0000976">
    <property type="term" value="F:transcription cis-regulatory region binding"/>
    <property type="evidence" value="ECO:0007669"/>
    <property type="project" value="TreeGrafter"/>
</dbReference>
<dbReference type="Gene3D" id="6.10.250.690">
    <property type="match status" value="1"/>
</dbReference>
<organism evidence="10 11">
    <name type="scientific">Candidatus Woesebacteria bacterium GW2011_GWA1_39_12</name>
    <dbReference type="NCBI Taxonomy" id="1618549"/>
    <lineage>
        <taxon>Bacteria</taxon>
        <taxon>Candidatus Woeseibacteriota</taxon>
    </lineage>
</organism>
<evidence type="ECO:0000256" key="7">
    <source>
        <dbReference type="PROSITE-ProRule" id="PRU01091"/>
    </source>
</evidence>
<dbReference type="InterPro" id="IPR036388">
    <property type="entry name" value="WH-like_DNA-bd_sf"/>
</dbReference>
<dbReference type="PROSITE" id="PS51755">
    <property type="entry name" value="OMPR_PHOB"/>
    <property type="match status" value="1"/>
</dbReference>
<evidence type="ECO:0000256" key="2">
    <source>
        <dbReference type="ARBA" id="ARBA00023012"/>
    </source>
</evidence>
<keyword evidence="4 7" id="KW-0238">DNA-binding</keyword>
<keyword evidence="2" id="KW-0902">Two-component regulatory system</keyword>
<keyword evidence="3" id="KW-0805">Transcription regulation</keyword>
<feature type="domain" description="Response regulatory" evidence="8">
    <location>
        <begin position="2"/>
        <end position="116"/>
    </location>
</feature>
<evidence type="ECO:0000256" key="4">
    <source>
        <dbReference type="ARBA" id="ARBA00023125"/>
    </source>
</evidence>
<dbReference type="Gene3D" id="1.10.10.10">
    <property type="entry name" value="Winged helix-like DNA-binding domain superfamily/Winged helix DNA-binding domain"/>
    <property type="match status" value="1"/>
</dbReference>
<dbReference type="Pfam" id="PF00072">
    <property type="entry name" value="Response_reg"/>
    <property type="match status" value="1"/>
</dbReference>
<proteinExistence type="predicted"/>
<dbReference type="PROSITE" id="PS50110">
    <property type="entry name" value="RESPONSE_REGULATORY"/>
    <property type="match status" value="1"/>
</dbReference>
<keyword evidence="5" id="KW-0804">Transcription</keyword>
<feature type="modified residue" description="4-aspartylphosphate" evidence="6">
    <location>
        <position position="51"/>
    </location>
</feature>
<dbReference type="InterPro" id="IPR039420">
    <property type="entry name" value="WalR-like"/>
</dbReference>
<feature type="domain" description="OmpR/PhoB-type" evidence="9">
    <location>
        <begin position="124"/>
        <end position="224"/>
    </location>
</feature>
<evidence type="ECO:0000256" key="3">
    <source>
        <dbReference type="ARBA" id="ARBA00023015"/>
    </source>
</evidence>
<keyword evidence="1 6" id="KW-0597">Phosphoprotein</keyword>
<evidence type="ECO:0000259" key="8">
    <source>
        <dbReference type="PROSITE" id="PS50110"/>
    </source>
</evidence>
<feature type="DNA-binding region" description="OmpR/PhoB-type" evidence="7">
    <location>
        <begin position="124"/>
        <end position="224"/>
    </location>
</feature>
<dbReference type="AlphaFoldDB" id="A0A0G0PK82"/>
<evidence type="ECO:0000313" key="11">
    <source>
        <dbReference type="Proteomes" id="UP000034325"/>
    </source>
</evidence>
<evidence type="ECO:0000256" key="1">
    <source>
        <dbReference type="ARBA" id="ARBA00022553"/>
    </source>
</evidence>
<dbReference type="Gene3D" id="3.40.50.2300">
    <property type="match status" value="1"/>
</dbReference>
<accession>A0A0G0PK82</accession>
<name>A0A0G0PK82_9BACT</name>
<dbReference type="InterPro" id="IPR001789">
    <property type="entry name" value="Sig_transdc_resp-reg_receiver"/>
</dbReference>
<dbReference type="FunFam" id="3.40.50.2300:FF:000001">
    <property type="entry name" value="DNA-binding response regulator PhoB"/>
    <property type="match status" value="1"/>
</dbReference>
<dbReference type="CDD" id="cd00383">
    <property type="entry name" value="trans_reg_C"/>
    <property type="match status" value="1"/>
</dbReference>
<reference evidence="10 11" key="1">
    <citation type="journal article" date="2015" name="Nature">
        <title>rRNA introns, odd ribosomes, and small enigmatic genomes across a large radiation of phyla.</title>
        <authorList>
            <person name="Brown C.T."/>
            <person name="Hug L.A."/>
            <person name="Thomas B.C."/>
            <person name="Sharon I."/>
            <person name="Castelle C.J."/>
            <person name="Singh A."/>
            <person name="Wilkins M.J."/>
            <person name="Williams K.H."/>
            <person name="Banfield J.F."/>
        </authorList>
    </citation>
    <scope>NUCLEOTIDE SEQUENCE [LARGE SCALE GENOMIC DNA]</scope>
</reference>
<sequence length="224" mass="25351">MRILVVEDEHKIANSIKKGMELEGFAVDITYDGIEGYDMASSEEYDVIILDLMLPGMDGVTLCKKLREEKNHTPILMLTAKGQVQDKVLGLNSGADDYLVKPFAFEELLARVKALTRRPKNGGNIILKTKDLILNTVTYEVKRSGEKISLSRKEFSLLEYLMRNPDKIISKDQIIGHVWDYDADILPNTVEVYIGYLRKKIDLAFPNSTPLIHTVRGFGYKIGE</sequence>
<dbReference type="InterPro" id="IPR011006">
    <property type="entry name" value="CheY-like_superfamily"/>
</dbReference>
<dbReference type="GO" id="GO:0005829">
    <property type="term" value="C:cytosol"/>
    <property type="evidence" value="ECO:0007669"/>
    <property type="project" value="TreeGrafter"/>
</dbReference>
<dbReference type="SMART" id="SM00448">
    <property type="entry name" value="REC"/>
    <property type="match status" value="1"/>
</dbReference>
<gene>
    <name evidence="10" type="ORF">UT23_C0002G0044</name>
</gene>
<comment type="caution">
    <text evidence="10">The sequence shown here is derived from an EMBL/GenBank/DDBJ whole genome shotgun (WGS) entry which is preliminary data.</text>
</comment>
<dbReference type="CDD" id="cd17625">
    <property type="entry name" value="REC_OmpR_DrrD-like"/>
    <property type="match status" value="1"/>
</dbReference>
<dbReference type="PANTHER" id="PTHR48111">
    <property type="entry name" value="REGULATOR OF RPOS"/>
    <property type="match status" value="1"/>
</dbReference>
<dbReference type="GO" id="GO:0032993">
    <property type="term" value="C:protein-DNA complex"/>
    <property type="evidence" value="ECO:0007669"/>
    <property type="project" value="TreeGrafter"/>
</dbReference>
<dbReference type="GO" id="GO:0000156">
    <property type="term" value="F:phosphorelay response regulator activity"/>
    <property type="evidence" value="ECO:0007669"/>
    <property type="project" value="TreeGrafter"/>
</dbReference>
<evidence type="ECO:0000256" key="5">
    <source>
        <dbReference type="ARBA" id="ARBA00023163"/>
    </source>
</evidence>
<evidence type="ECO:0000313" key="10">
    <source>
        <dbReference type="EMBL" id="KKQ98544.1"/>
    </source>
</evidence>
<dbReference type="InterPro" id="IPR016032">
    <property type="entry name" value="Sig_transdc_resp-reg_C-effctor"/>
</dbReference>
<evidence type="ECO:0000259" key="9">
    <source>
        <dbReference type="PROSITE" id="PS51755"/>
    </source>
</evidence>
<protein>
    <submittedName>
        <fullName evidence="10">Two component transcriptional regulator, winged helix family</fullName>
    </submittedName>
</protein>
<dbReference type="Pfam" id="PF00486">
    <property type="entry name" value="Trans_reg_C"/>
    <property type="match status" value="1"/>
</dbReference>
<evidence type="ECO:0000256" key="6">
    <source>
        <dbReference type="PROSITE-ProRule" id="PRU00169"/>
    </source>
</evidence>
<dbReference type="Proteomes" id="UP000034325">
    <property type="component" value="Unassembled WGS sequence"/>
</dbReference>
<dbReference type="SMART" id="SM00862">
    <property type="entry name" value="Trans_reg_C"/>
    <property type="match status" value="1"/>
</dbReference>
<dbReference type="EMBL" id="LBWA01000002">
    <property type="protein sequence ID" value="KKQ98544.1"/>
    <property type="molecule type" value="Genomic_DNA"/>
</dbReference>